<keyword evidence="14" id="KW-1185">Reference proteome</keyword>
<dbReference type="PRINTS" id="PR00051">
    <property type="entry name" value="DNAA"/>
</dbReference>
<dbReference type="InterPro" id="IPR013159">
    <property type="entry name" value="DnaA_C"/>
</dbReference>
<evidence type="ECO:0000256" key="3">
    <source>
        <dbReference type="ARBA" id="ARBA00022705"/>
    </source>
</evidence>
<dbReference type="HOGENOM" id="CLU_026910_3_0_7"/>
<dbReference type="Pfam" id="PF11638">
    <property type="entry name" value="DnaA_N"/>
    <property type="match status" value="1"/>
</dbReference>
<dbReference type="RefSeq" id="WP_021762255.1">
    <property type="nucleotide sequence ID" value="NC_022444.1"/>
</dbReference>
<evidence type="ECO:0000313" key="13">
    <source>
        <dbReference type="EMBL" id="AGW15132.1"/>
    </source>
</evidence>
<feature type="binding site" evidence="8">
    <location>
        <position position="188"/>
    </location>
    <ligand>
        <name>ATP</name>
        <dbReference type="ChEBI" id="CHEBI:30616"/>
    </ligand>
</feature>
<comment type="domain">
    <text evidence="8">Domain I is involved in oligomerization and binding regulators, domain II is flexibile and of varying length in different bacteria, domain III forms the AAA+ region, while domain IV binds dsDNA.</text>
</comment>
<dbReference type="eggNOG" id="COG0593">
    <property type="taxonomic scope" value="Bacteria"/>
</dbReference>
<dbReference type="SUPFAM" id="SSF48295">
    <property type="entry name" value="TrpR-like"/>
    <property type="match status" value="1"/>
</dbReference>
<evidence type="ECO:0000259" key="12">
    <source>
        <dbReference type="SMART" id="SM00760"/>
    </source>
</evidence>
<comment type="subcellular location">
    <subcellularLocation>
        <location evidence="8">Cytoplasm</location>
    </subcellularLocation>
</comment>
<feature type="domain" description="Chromosomal replication initiator DnaA C-terminal" evidence="12">
    <location>
        <begin position="390"/>
        <end position="458"/>
    </location>
</feature>
<dbReference type="STRING" id="1121448.DGI_3452"/>
<proteinExistence type="inferred from homology"/>
<dbReference type="InterPro" id="IPR018312">
    <property type="entry name" value="Chromosome_initiator_DnaA_CS"/>
</dbReference>
<feature type="binding site" evidence="8">
    <location>
        <position position="192"/>
    </location>
    <ligand>
        <name>ATP</name>
        <dbReference type="ChEBI" id="CHEBI:30616"/>
    </ligand>
</feature>
<dbReference type="Gene3D" id="3.40.50.300">
    <property type="entry name" value="P-loop containing nucleotide triphosphate hydrolases"/>
    <property type="match status" value="1"/>
</dbReference>
<accession>T2GGG3</accession>
<keyword evidence="6 8" id="KW-0446">Lipid-binding</keyword>
<keyword evidence="7 8" id="KW-0238">DNA-binding</keyword>
<evidence type="ECO:0000256" key="7">
    <source>
        <dbReference type="ARBA" id="ARBA00023125"/>
    </source>
</evidence>
<comment type="similarity">
    <text evidence="1 8 10">Belongs to the DnaA family.</text>
</comment>
<feature type="binding site" evidence="8">
    <location>
        <position position="191"/>
    </location>
    <ligand>
        <name>ATP</name>
        <dbReference type="ChEBI" id="CHEBI:30616"/>
    </ligand>
</feature>
<comment type="caution">
    <text evidence="8">Lacks conserved residue(s) required for the propagation of feature annotation.</text>
</comment>
<dbReference type="PANTHER" id="PTHR30050">
    <property type="entry name" value="CHROMOSOMAL REPLICATION INITIATOR PROTEIN DNAA"/>
    <property type="match status" value="1"/>
</dbReference>
<dbReference type="KEGG" id="dgg:DGI_3452"/>
<dbReference type="Gene3D" id="1.10.8.60">
    <property type="match status" value="1"/>
</dbReference>
<dbReference type="InterPro" id="IPR013317">
    <property type="entry name" value="DnaA_dom"/>
</dbReference>
<evidence type="ECO:0000256" key="10">
    <source>
        <dbReference type="RuleBase" id="RU004227"/>
    </source>
</evidence>
<dbReference type="CDD" id="cd06571">
    <property type="entry name" value="Bac_DnaA_C"/>
    <property type="match status" value="1"/>
</dbReference>
<evidence type="ECO:0000256" key="5">
    <source>
        <dbReference type="ARBA" id="ARBA00022840"/>
    </source>
</evidence>
<dbReference type="GO" id="GO:0005737">
    <property type="term" value="C:cytoplasm"/>
    <property type="evidence" value="ECO:0007669"/>
    <property type="project" value="UniProtKB-SubCell"/>
</dbReference>
<dbReference type="GO" id="GO:0005886">
    <property type="term" value="C:plasma membrane"/>
    <property type="evidence" value="ECO:0007669"/>
    <property type="project" value="TreeGrafter"/>
</dbReference>
<dbReference type="Pfam" id="PF08299">
    <property type="entry name" value="Bac_DnaA_C"/>
    <property type="match status" value="1"/>
</dbReference>
<dbReference type="GO" id="GO:0006270">
    <property type="term" value="P:DNA replication initiation"/>
    <property type="evidence" value="ECO:0007669"/>
    <property type="project" value="UniProtKB-UniRule"/>
</dbReference>
<dbReference type="InterPro" id="IPR038454">
    <property type="entry name" value="DnaA_N_sf"/>
</dbReference>
<comment type="subunit">
    <text evidence="8">Oligomerizes as a right-handed, spiral filament on DNA at oriC.</text>
</comment>
<keyword evidence="4 8" id="KW-0547">Nucleotide-binding</keyword>
<dbReference type="InterPro" id="IPR020591">
    <property type="entry name" value="Chromosome_initiator_DnaA-like"/>
</dbReference>
<evidence type="ECO:0000259" key="11">
    <source>
        <dbReference type="SMART" id="SM00382"/>
    </source>
</evidence>
<evidence type="ECO:0000256" key="8">
    <source>
        <dbReference type="HAMAP-Rule" id="MF_00377"/>
    </source>
</evidence>
<reference evidence="14" key="2">
    <citation type="submission" date="2013-07" db="EMBL/GenBank/DDBJ databases">
        <authorList>
            <person name="Morais-Silva F.O."/>
            <person name="Rezende A.M."/>
            <person name="Pimentel C."/>
            <person name="Resende D.M."/>
            <person name="Santos C.I."/>
            <person name="Clemente C."/>
            <person name="de Oliveira L.M."/>
            <person name="da Silva S.M."/>
            <person name="Costa D.A."/>
            <person name="Varela-Raposo A."/>
            <person name="Horacio E.C.A."/>
            <person name="Matos M."/>
            <person name="Flores O."/>
            <person name="Ruiz J.C."/>
            <person name="Rodrigues-Pousada C."/>
        </authorList>
    </citation>
    <scope>NUCLEOTIDE SEQUENCE [LARGE SCALE GENOMIC DNA]</scope>
    <source>
        <strain evidence="14">ATCC 19364 / DSM 1382 / NCIMB 9332 / VKM B-1759</strain>
    </source>
</reference>
<dbReference type="InterPro" id="IPR010921">
    <property type="entry name" value="Trp_repressor/repl_initiator"/>
</dbReference>
<evidence type="ECO:0000313" key="14">
    <source>
        <dbReference type="Proteomes" id="UP000016587"/>
    </source>
</evidence>
<dbReference type="InterPro" id="IPR001957">
    <property type="entry name" value="Chromosome_initiator_DnaA"/>
</dbReference>
<dbReference type="SMART" id="SM00382">
    <property type="entry name" value="AAA"/>
    <property type="match status" value="1"/>
</dbReference>
<dbReference type="CDD" id="cd00009">
    <property type="entry name" value="AAA"/>
    <property type="match status" value="1"/>
</dbReference>
<comment type="function">
    <text evidence="8 9">Plays an essential role in the initiation and regulation of chromosomal replication. ATP-DnaA binds to the origin of replication (oriC) to initiate formation of the DNA replication initiation complex once per cell cycle. Binds the DnaA box (a 9 base pair repeat at the origin) and separates the double-stranded (ds)DNA. Forms a right-handed helical filament on oriC DNA; dsDNA binds to the exterior of the filament while single-stranded (ss)DNA is stabiized in the filament's interior. The ATP-DnaA-oriC complex binds and stabilizes one strand of the AT-rich DNA unwinding element (DUE), permitting loading of DNA polymerase. After initiation quickly degrades to an ADP-DnaA complex that is not apt for DNA replication. Binds acidic phospholipids.</text>
</comment>
<evidence type="ECO:0000256" key="9">
    <source>
        <dbReference type="RuleBase" id="RU000577"/>
    </source>
</evidence>
<keyword evidence="2 8" id="KW-0963">Cytoplasm</keyword>
<dbReference type="GO" id="GO:0006275">
    <property type="term" value="P:regulation of DNA replication"/>
    <property type="evidence" value="ECO:0007669"/>
    <property type="project" value="UniProtKB-UniRule"/>
</dbReference>
<feature type="region of interest" description="Domain IV, binds dsDNA" evidence="8">
    <location>
        <begin position="364"/>
        <end position="488"/>
    </location>
</feature>
<evidence type="ECO:0000256" key="1">
    <source>
        <dbReference type="ARBA" id="ARBA00006583"/>
    </source>
</evidence>
<keyword evidence="5 8" id="KW-0067">ATP-binding</keyword>
<dbReference type="GO" id="GO:0005524">
    <property type="term" value="F:ATP binding"/>
    <property type="evidence" value="ECO:0007669"/>
    <property type="project" value="UniProtKB-UniRule"/>
</dbReference>
<dbReference type="SMART" id="SM00760">
    <property type="entry name" value="Bac_DnaA_C"/>
    <property type="match status" value="1"/>
</dbReference>
<name>T2GGG3_MEGG1</name>
<dbReference type="EMBL" id="CP006585">
    <property type="protein sequence ID" value="AGW15132.1"/>
    <property type="molecule type" value="Genomic_DNA"/>
</dbReference>
<keyword evidence="3 8" id="KW-0235">DNA replication</keyword>
<dbReference type="GO" id="GO:0003688">
    <property type="term" value="F:DNA replication origin binding"/>
    <property type="evidence" value="ECO:0007669"/>
    <property type="project" value="UniProtKB-UniRule"/>
</dbReference>
<organism evidence="13 14">
    <name type="scientific">Megalodesulfovibrio gigas (strain ATCC 19364 / DSM 1382 / NCIMB 9332 / VKM B-1759)</name>
    <name type="common">Desulfovibrio gigas</name>
    <dbReference type="NCBI Taxonomy" id="1121448"/>
    <lineage>
        <taxon>Bacteria</taxon>
        <taxon>Pseudomonadati</taxon>
        <taxon>Thermodesulfobacteriota</taxon>
        <taxon>Desulfovibrionia</taxon>
        <taxon>Desulfovibrionales</taxon>
        <taxon>Desulfovibrionaceae</taxon>
        <taxon>Megalodesulfovibrio</taxon>
    </lineage>
</organism>
<sequence length="488" mass="54339">MNTHWDQIRQILQKTVNPGLFQVWIAPLTAVSSGPNLCLKAPNEFVAIWVRDRLLEQIRQAAVAVLGRQVEITVSADPVGEAGDALLTAAAVVGSGASSRGGSVSGGAVVARPAPLPRSASHACSAPTGSRQLGLPLQPDAPRSRPCWQFSFDDFVVGPSNQLAYAASRALCDKQLESEQVFLSSTPGLGKTHLLQAVGRSLCSHSNRQQARVEYLTAEEFGRLWVQSLRSNELERFKARFREGVDLLLLEDVHFFQGKEKMQDELLSTMKALRNRGAKVILTSSFLPRELKDVDSTLASRFCSGFLAVIEKPGFETRKRILEQKAKSFHVALPNQVTELLAERINTDIRQLESCLQNLILKARLLNHKITLELACEVLSHYEPEIPHFSMDRIIDFVCDAFELSPTELRSKSRQRQIVQARNAAYFLARKHTELSLQDIGNRFNRKHSTVIKGITNIEREMNLETPVGRQLSRTVELAKAYCRVGAR</sequence>
<evidence type="ECO:0000256" key="6">
    <source>
        <dbReference type="ARBA" id="ARBA00023121"/>
    </source>
</evidence>
<dbReference type="InterPro" id="IPR027417">
    <property type="entry name" value="P-loop_NTPase"/>
</dbReference>
<dbReference type="PROSITE" id="PS01008">
    <property type="entry name" value="DNAA"/>
    <property type="match status" value="1"/>
</dbReference>
<dbReference type="PANTHER" id="PTHR30050:SF2">
    <property type="entry name" value="CHROMOSOMAL REPLICATION INITIATOR PROTEIN DNAA"/>
    <property type="match status" value="1"/>
</dbReference>
<feature type="region of interest" description="Domain I, interacts with DnaA modulators" evidence="8">
    <location>
        <begin position="1"/>
        <end position="111"/>
    </location>
</feature>
<dbReference type="Gene3D" id="1.10.1750.10">
    <property type="match status" value="1"/>
</dbReference>
<feature type="binding site" evidence="8">
    <location>
        <position position="190"/>
    </location>
    <ligand>
        <name>ATP</name>
        <dbReference type="ChEBI" id="CHEBI:30616"/>
    </ligand>
</feature>
<dbReference type="HAMAP" id="MF_00377">
    <property type="entry name" value="DnaA_bact"/>
    <property type="match status" value="1"/>
</dbReference>
<reference evidence="13 14" key="1">
    <citation type="journal article" date="2013" name="J. Bacteriol.">
        <title>Roles of HynAB and Ech, the only two hydrogenases found in the model sulfate reducer Desulfovibrio gigas.</title>
        <authorList>
            <person name="Morais-Silva F.O."/>
            <person name="Santos C.I."/>
            <person name="Rodrigues R."/>
            <person name="Pereira I.A."/>
            <person name="Rodrigues-Pousada C."/>
        </authorList>
    </citation>
    <scope>NUCLEOTIDE SEQUENCE [LARGE SCALE GENOMIC DNA]</scope>
    <source>
        <strain evidence="14">ATCC 19364 / DSM 1382 / NCIMB 9332 / VKM B-1759</strain>
    </source>
</reference>
<dbReference type="AlphaFoldDB" id="T2GGG3"/>
<dbReference type="InterPro" id="IPR003593">
    <property type="entry name" value="AAA+_ATPase"/>
</dbReference>
<dbReference type="GO" id="GO:0008289">
    <property type="term" value="F:lipid binding"/>
    <property type="evidence" value="ECO:0007669"/>
    <property type="project" value="UniProtKB-KW"/>
</dbReference>
<dbReference type="PATRIC" id="fig|1121448.10.peg.3402"/>
<dbReference type="InterPro" id="IPR024633">
    <property type="entry name" value="DnaA_N_dom"/>
</dbReference>
<dbReference type="Gene3D" id="3.30.300.180">
    <property type="match status" value="1"/>
</dbReference>
<evidence type="ECO:0000256" key="2">
    <source>
        <dbReference type="ARBA" id="ARBA00022490"/>
    </source>
</evidence>
<dbReference type="Pfam" id="PF00308">
    <property type="entry name" value="Bac_DnaA"/>
    <property type="match status" value="1"/>
</dbReference>
<feature type="domain" description="AAA+ ATPase" evidence="11">
    <location>
        <begin position="177"/>
        <end position="314"/>
    </location>
</feature>
<gene>
    <name evidence="13" type="primary">dnaA-2</name>
    <name evidence="8" type="synonym">dnaA</name>
    <name evidence="13" type="ORF">DGI_3452</name>
</gene>
<dbReference type="OrthoDB" id="9807019at2"/>
<evidence type="ECO:0000256" key="4">
    <source>
        <dbReference type="ARBA" id="ARBA00022741"/>
    </source>
</evidence>
<dbReference type="SUPFAM" id="SSF52540">
    <property type="entry name" value="P-loop containing nucleoside triphosphate hydrolases"/>
    <property type="match status" value="1"/>
</dbReference>
<dbReference type="Proteomes" id="UP000016587">
    <property type="component" value="Chromosome"/>
</dbReference>
<protein>
    <recommendedName>
        <fullName evidence="8 9">Chromosomal replication initiator protein DnaA</fullName>
    </recommendedName>
</protein>